<reference evidence="2 3" key="1">
    <citation type="submission" date="2020-03" db="EMBL/GenBank/DDBJ databases">
        <title>Genomic Encyclopedia of Type Strains, Phase IV (KMG-IV): sequencing the most valuable type-strain genomes for metagenomic binning, comparative biology and taxonomic classification.</title>
        <authorList>
            <person name="Goeker M."/>
        </authorList>
    </citation>
    <scope>NUCLEOTIDE SEQUENCE [LARGE SCALE GENOMIC DNA]</scope>
    <source>
        <strain evidence="2 3">DSM 24233</strain>
    </source>
</reference>
<dbReference type="EMBL" id="JAATJA010000001">
    <property type="protein sequence ID" value="NJB67469.1"/>
    <property type="molecule type" value="Genomic_DNA"/>
</dbReference>
<dbReference type="RefSeq" id="WP_167940523.1">
    <property type="nucleotide sequence ID" value="NZ_JAATJA010000001.1"/>
</dbReference>
<keyword evidence="1" id="KW-1133">Transmembrane helix</keyword>
<protein>
    <submittedName>
        <fullName evidence="2">Tetratricopeptide (TPR) repeat protein</fullName>
    </submittedName>
</protein>
<comment type="caution">
    <text evidence="2">The sequence shown here is derived from an EMBL/GenBank/DDBJ whole genome shotgun (WGS) entry which is preliminary data.</text>
</comment>
<dbReference type="Gene3D" id="1.25.40.10">
    <property type="entry name" value="Tetratricopeptide repeat domain"/>
    <property type="match status" value="1"/>
</dbReference>
<dbReference type="SUPFAM" id="SSF48452">
    <property type="entry name" value="TPR-like"/>
    <property type="match status" value="1"/>
</dbReference>
<keyword evidence="1" id="KW-0812">Transmembrane</keyword>
<evidence type="ECO:0000256" key="1">
    <source>
        <dbReference type="SAM" id="Phobius"/>
    </source>
</evidence>
<name>A0A846QS30_9BACT</name>
<feature type="transmembrane region" description="Helical" evidence="1">
    <location>
        <begin position="838"/>
        <end position="859"/>
    </location>
</feature>
<feature type="transmembrane region" description="Helical" evidence="1">
    <location>
        <begin position="794"/>
        <end position="817"/>
    </location>
</feature>
<dbReference type="Proteomes" id="UP000580856">
    <property type="component" value="Unassembled WGS sequence"/>
</dbReference>
<evidence type="ECO:0000313" key="2">
    <source>
        <dbReference type="EMBL" id="NJB67469.1"/>
    </source>
</evidence>
<dbReference type="AlphaFoldDB" id="A0A846QS30"/>
<accession>A0A846QS30</accession>
<dbReference type="InterPro" id="IPR011990">
    <property type="entry name" value="TPR-like_helical_dom_sf"/>
</dbReference>
<evidence type="ECO:0000313" key="3">
    <source>
        <dbReference type="Proteomes" id="UP000580856"/>
    </source>
</evidence>
<gene>
    <name evidence="2" type="ORF">GGQ74_001109</name>
</gene>
<proteinExistence type="predicted"/>
<keyword evidence="1" id="KW-0472">Membrane</keyword>
<sequence length="873" mass="99964">MAMYKFSLLLKDQPSLHESRMSAPGYAVWMVWSGELSSAIPSTFRDFGGMELSTSPNQALWFFFTKDVFSALARLQVWANLNVLPVFIQVLPTSMQVGFQLEMALSIPSELYAQQAMPPDDFQVLVHPDLRTVVEGIPGIRLEALERSITGLASASWRQLHGDPRMGFTSSLGWFFILKPLGNPLDKAYMEGWRAFFGELEGIIKRLKFKYLLHDDFLIFAIENHSSLRKWCLEILTLLRKVKGNEDLVYWPSVMAAVDKAGFQFNEELPKKVGLDWDKMVPDFPHMSYSTAFLLGEPFKIKDVSYSFERSRLSDWCYVHLAGGAEEEIGGALAMTMPVGLVAGKSHNCFYCGMRNHAEAQCPSRAIAMLDPEVWKLVSHMSLKEMNDALAHAGAQLGEAPEEALRHLLGGKDMAGLITRAIFEINAPSQLRLLPLVWRSMGKEMPRGIEKLMAPENTMQMRALNAFLAGEVSQAEKLAKEGALRNPRDFQFRGLQGFIALERGEFERAVAFWKEAEPLGDSPLHFAYHKFLQARALEVQGRYDMAMGLYKEAGVLCPRWTELRYRQAVCMIKMGFSEHVVGLVDDLVDEDPHIFNRLLIDPEVERGYMQILSNLWGRWNLAQQGAKDSVVKLKELGEELEDWFGKTNEFNREMQHQVVQLIELADVENFVIFNQMIRGRMQLARRLKTKVATEVKHLEREGQKFRDRLRRINDEISWFPFPRALREFNKDFNFCVTKLNWIRQQHFQVARNFRKSTEFLEQVEDKLNRLAIRLVTLKIVRDTTLFALILGKGFMWIEIICLGLALVTIPVAVYFAEAYDMTWLREAIHAQRWALQKGLVIILSVAALVLAALRTAIVFEKKKTELFERSEKA</sequence>
<organism evidence="2 3">
    <name type="scientific">Desulfobaculum xiamenense</name>
    <dbReference type="NCBI Taxonomy" id="995050"/>
    <lineage>
        <taxon>Bacteria</taxon>
        <taxon>Pseudomonadati</taxon>
        <taxon>Thermodesulfobacteriota</taxon>
        <taxon>Desulfovibrionia</taxon>
        <taxon>Desulfovibrionales</taxon>
        <taxon>Desulfovibrionaceae</taxon>
        <taxon>Desulfobaculum</taxon>
    </lineage>
</organism>
<keyword evidence="3" id="KW-1185">Reference proteome</keyword>